<dbReference type="InterPro" id="IPR018168">
    <property type="entry name" value="Ubi_Hdrlase_CS"/>
</dbReference>
<dbReference type="GO" id="GO:0110142">
    <property type="term" value="C:ubiquinone biosynthesis complex"/>
    <property type="evidence" value="ECO:0007669"/>
    <property type="project" value="UniProtKB-ARBA"/>
</dbReference>
<dbReference type="EMBL" id="JACXLD010000001">
    <property type="protein sequence ID" value="MBD2857876.1"/>
    <property type="molecule type" value="Genomic_DNA"/>
</dbReference>
<dbReference type="PRINTS" id="PR00420">
    <property type="entry name" value="RNGMNOXGNASE"/>
</dbReference>
<keyword evidence="5" id="KW-0274">FAD</keyword>
<evidence type="ECO:0000313" key="11">
    <source>
        <dbReference type="Proteomes" id="UP000610558"/>
    </source>
</evidence>
<dbReference type="AlphaFoldDB" id="A0A927C1E4"/>
<keyword evidence="6" id="KW-0560">Oxidoreductase</keyword>
<dbReference type="PANTHER" id="PTHR43876">
    <property type="entry name" value="UBIQUINONE BIOSYNTHESIS MONOOXYGENASE COQ6, MITOCHONDRIAL"/>
    <property type="match status" value="1"/>
</dbReference>
<reference evidence="10" key="1">
    <citation type="submission" date="2020-09" db="EMBL/GenBank/DDBJ databases">
        <authorList>
            <person name="Yoon J.-W."/>
        </authorList>
    </citation>
    <scope>NUCLEOTIDE SEQUENCE</scope>
    <source>
        <strain evidence="10">KMU-158</strain>
    </source>
</reference>
<dbReference type="InterPro" id="IPR036188">
    <property type="entry name" value="FAD/NAD-bd_sf"/>
</dbReference>
<dbReference type="GO" id="GO:0071949">
    <property type="term" value="F:FAD binding"/>
    <property type="evidence" value="ECO:0007669"/>
    <property type="project" value="InterPro"/>
</dbReference>
<dbReference type="Gene3D" id="3.50.50.60">
    <property type="entry name" value="FAD/NAD(P)-binding domain"/>
    <property type="match status" value="2"/>
</dbReference>
<dbReference type="InterPro" id="IPR051205">
    <property type="entry name" value="UbiH/COQ6_monooxygenase"/>
</dbReference>
<dbReference type="PROSITE" id="PS01304">
    <property type="entry name" value="UBIH"/>
    <property type="match status" value="1"/>
</dbReference>
<sequence length="403" mass="44485">MSQQQFDMVIVGGGMAGAALALACSELPIRIALLEAQSVREGWPPLEESVLDYDGRVSAITEASRQLLETLGVWSEIQSRRSCAYTDMDVWDGEGTGRIHFSASEVNREQLGHIVENRLITAALMNRLREQGRVQCLFGQPLVGLTEQGDGAVLSLEDGRQLRADLVVAADGANSRIREWAGFATREWDYRHRAIVTTVETTKPHHNTAWQRFLPEGPLAFLPLPDAANRRVYCSIVWSAQPDFAEQLMGLSEAEFNQALARHFEARLGSVVASGKRICFPLRQRHAVDYCRGRVVLVGDAAHTIHPLAGQGINLGFADVQALADELARVLAKGGSCFDADMLGRYQRRRKGDNLAMMAAMEGFQNLFESSLMPLKIMRNVGMRALNTLTPVKRQLISKAMGL</sequence>
<dbReference type="RefSeq" id="WP_190762120.1">
    <property type="nucleotide sequence ID" value="NZ_JACXLD010000001.1"/>
</dbReference>
<name>A0A927C1E4_9GAMM</name>
<dbReference type="PANTHER" id="PTHR43876:SF7">
    <property type="entry name" value="UBIQUINONE BIOSYNTHESIS MONOOXYGENASE COQ6, MITOCHONDRIAL"/>
    <property type="match status" value="1"/>
</dbReference>
<evidence type="ECO:0000313" key="10">
    <source>
        <dbReference type="EMBL" id="MBD2857876.1"/>
    </source>
</evidence>
<dbReference type="NCBIfam" id="TIGR01988">
    <property type="entry name" value="Ubi-OHases"/>
    <property type="match status" value="1"/>
</dbReference>
<dbReference type="Proteomes" id="UP000610558">
    <property type="component" value="Unassembled WGS sequence"/>
</dbReference>
<comment type="cofactor">
    <cofactor evidence="1">
        <name>FAD</name>
        <dbReference type="ChEBI" id="CHEBI:57692"/>
    </cofactor>
</comment>
<proteinExistence type="inferred from homology"/>
<dbReference type="GO" id="GO:0016705">
    <property type="term" value="F:oxidoreductase activity, acting on paired donors, with incorporation or reduction of molecular oxygen"/>
    <property type="evidence" value="ECO:0007669"/>
    <property type="project" value="InterPro"/>
</dbReference>
<gene>
    <name evidence="10" type="ORF">IB286_02575</name>
</gene>
<dbReference type="SUPFAM" id="SSF51905">
    <property type="entry name" value="FAD/NAD(P)-binding domain"/>
    <property type="match status" value="1"/>
</dbReference>
<comment type="caution">
    <text evidence="10">The sequence shown here is derived from an EMBL/GenBank/DDBJ whole genome shotgun (WGS) entry which is preliminary data.</text>
</comment>
<evidence type="ECO:0000256" key="5">
    <source>
        <dbReference type="ARBA" id="ARBA00022827"/>
    </source>
</evidence>
<protein>
    <submittedName>
        <fullName evidence="10">UbiH/UbiF/VisC/COQ6 family ubiquinone biosynthesis hydroxylase</fullName>
    </submittedName>
</protein>
<keyword evidence="10" id="KW-0830">Ubiquinone</keyword>
<evidence type="ECO:0000256" key="3">
    <source>
        <dbReference type="ARBA" id="ARBA00005349"/>
    </source>
</evidence>
<organism evidence="10 11">
    <name type="scientific">Spongiibacter pelagi</name>
    <dbReference type="NCBI Taxonomy" id="2760804"/>
    <lineage>
        <taxon>Bacteria</taxon>
        <taxon>Pseudomonadati</taxon>
        <taxon>Pseudomonadota</taxon>
        <taxon>Gammaproteobacteria</taxon>
        <taxon>Cellvibrionales</taxon>
        <taxon>Spongiibacteraceae</taxon>
        <taxon>Spongiibacter</taxon>
    </lineage>
</organism>
<evidence type="ECO:0000256" key="7">
    <source>
        <dbReference type="ARBA" id="ARBA00023033"/>
    </source>
</evidence>
<keyword evidence="7" id="KW-0503">Monooxygenase</keyword>
<keyword evidence="11" id="KW-1185">Reference proteome</keyword>
<evidence type="ECO:0000256" key="6">
    <source>
        <dbReference type="ARBA" id="ARBA00023002"/>
    </source>
</evidence>
<dbReference type="InterPro" id="IPR010971">
    <property type="entry name" value="UbiH/COQ6"/>
</dbReference>
<dbReference type="Pfam" id="PF01494">
    <property type="entry name" value="FAD_binding_3"/>
    <property type="match status" value="1"/>
</dbReference>
<dbReference type="InterPro" id="IPR002938">
    <property type="entry name" value="FAD-bd"/>
</dbReference>
<evidence type="ECO:0000256" key="4">
    <source>
        <dbReference type="ARBA" id="ARBA00022630"/>
    </source>
</evidence>
<dbReference type="GO" id="GO:0004497">
    <property type="term" value="F:monooxygenase activity"/>
    <property type="evidence" value="ECO:0007669"/>
    <property type="project" value="UniProtKB-KW"/>
</dbReference>
<comment type="pathway">
    <text evidence="2">Cofactor biosynthesis; ubiquinone biosynthesis.</text>
</comment>
<comment type="similarity">
    <text evidence="3">Belongs to the UbiH/COQ6 family.</text>
</comment>
<comment type="subunit">
    <text evidence="8">Component of the Ubi complex metabolon, which regroups five ubiquinone biosynthesis proteins (UbiE, UbiF, UbiG, UbiH and UbiI) and two accessory factors (UbiK and the lipid-binding protein UbiJ).</text>
</comment>
<evidence type="ECO:0000259" key="9">
    <source>
        <dbReference type="Pfam" id="PF01494"/>
    </source>
</evidence>
<evidence type="ECO:0000256" key="2">
    <source>
        <dbReference type="ARBA" id="ARBA00004749"/>
    </source>
</evidence>
<evidence type="ECO:0000256" key="1">
    <source>
        <dbReference type="ARBA" id="ARBA00001974"/>
    </source>
</evidence>
<evidence type="ECO:0000256" key="8">
    <source>
        <dbReference type="ARBA" id="ARBA00065734"/>
    </source>
</evidence>
<dbReference type="GO" id="GO:0006744">
    <property type="term" value="P:ubiquinone biosynthetic process"/>
    <property type="evidence" value="ECO:0007669"/>
    <property type="project" value="InterPro"/>
</dbReference>
<dbReference type="FunFam" id="3.50.50.60:FF:000021">
    <property type="entry name" value="Ubiquinone biosynthesis monooxygenase COQ6"/>
    <property type="match status" value="1"/>
</dbReference>
<feature type="domain" description="FAD-binding" evidence="9">
    <location>
        <begin position="7"/>
        <end position="350"/>
    </location>
</feature>
<keyword evidence="4" id="KW-0285">Flavoprotein</keyword>
<accession>A0A927C1E4</accession>